<keyword evidence="1" id="KW-0732">Signal</keyword>
<evidence type="ECO:0000313" key="3">
    <source>
        <dbReference type="Proteomes" id="UP000538955"/>
    </source>
</evidence>
<protein>
    <submittedName>
        <fullName evidence="2">Uncharacterized protein</fullName>
    </submittedName>
</protein>
<comment type="caution">
    <text evidence="2">The sequence shown here is derived from an EMBL/GenBank/DDBJ whole genome shotgun (WGS) entry which is preliminary data.</text>
</comment>
<evidence type="ECO:0000313" key="2">
    <source>
        <dbReference type="EMBL" id="NMK55031.1"/>
    </source>
</evidence>
<sequence length="194" mass="21296">MKKIFFSFLALSLIISFVIPSMSKAEERTFDNINTNESYKDAKTVDEFLNSKEPVSIDYNSLSPKEQKRFLEKTAVKTSSRSADGKTVTTYAKKCSPKKKNFSYKFSNKQIKNSAGIGGIGTVGGFVKNVLVKRIAAPISIGSGIALAGATINGWTGGKGIVVKGYSKNRMVRENPYQLPKCKRVGTVTSIKRY</sequence>
<reference evidence="2 3" key="1">
    <citation type="submission" date="2020-04" db="EMBL/GenBank/DDBJ databases">
        <title>The Epidemiology and Molecular Characteristics of Linezolid-Resistant Staphylococcus capitis in Huashan Hospital, Shanghai.</title>
        <authorList>
            <person name="Ding L."/>
            <person name="Li P."/>
            <person name="Yang Y."/>
            <person name="Lin D."/>
            <person name="Xu X."/>
        </authorList>
    </citation>
    <scope>NUCLEOTIDE SEQUENCE [LARGE SCALE GENOMIC DNA]</scope>
    <source>
        <strain evidence="2 3">17-84</strain>
    </source>
</reference>
<organism evidence="2 3">
    <name type="scientific">Staphylococcus capitis</name>
    <dbReference type="NCBI Taxonomy" id="29388"/>
    <lineage>
        <taxon>Bacteria</taxon>
        <taxon>Bacillati</taxon>
        <taxon>Bacillota</taxon>
        <taxon>Bacilli</taxon>
        <taxon>Bacillales</taxon>
        <taxon>Staphylococcaceae</taxon>
        <taxon>Staphylococcus</taxon>
    </lineage>
</organism>
<dbReference type="Proteomes" id="UP000538955">
    <property type="component" value="Unassembled WGS sequence"/>
</dbReference>
<keyword evidence="3" id="KW-1185">Reference proteome</keyword>
<evidence type="ECO:0000256" key="1">
    <source>
        <dbReference type="SAM" id="SignalP"/>
    </source>
</evidence>
<accession>A0ABX1SUU7</accession>
<proteinExistence type="predicted"/>
<dbReference type="EMBL" id="JABBMI010000077">
    <property type="protein sequence ID" value="NMK55031.1"/>
    <property type="molecule type" value="Genomic_DNA"/>
</dbReference>
<dbReference type="RefSeq" id="WP_030058697.1">
    <property type="nucleotide sequence ID" value="NZ_JABBMA010000024.1"/>
</dbReference>
<feature type="signal peptide" evidence="1">
    <location>
        <begin position="1"/>
        <end position="25"/>
    </location>
</feature>
<name>A0ABX1SUU7_STACP</name>
<gene>
    <name evidence="2" type="ORF">HHM24_09910</name>
</gene>
<feature type="chain" id="PRO_5045854136" evidence="1">
    <location>
        <begin position="26"/>
        <end position="194"/>
    </location>
</feature>